<sequence length="254" mass="27094">MYVVSIDPAPTKEAVVCDGDFRRVPALDLPDLCHELAGRGDVLLLWDAPLTGPPLGSQSRSAYSQRTIERFFSRTATCYRAPKGISVLPYSGCSHWAITRASLGLPICGRYGLRQDQLPFRLTSEAAELARGGSRVVESHPAVAAWLWLRLAGEPNRLWAYKGSKAGVAVAALWSELLETWGAVLSDNVVEAIAVVPEPQDDDEFDAAVGWVLGKALAAGDPGVDILGNATIGGFAVPCDDGLRAAFAAFAMEN</sequence>
<dbReference type="EMBL" id="WTPX01000009">
    <property type="protein sequence ID" value="NNJ24456.1"/>
    <property type="molecule type" value="Genomic_DNA"/>
</dbReference>
<reference evidence="1 2" key="1">
    <citation type="journal article" date="2020" name="Syst. Appl. Microbiol.">
        <title>Alienimonas chondri sp. nov., a novel planctomycete isolated from the biofilm of the red alga Chondrus crispus.</title>
        <authorList>
            <person name="Vitorino I."/>
            <person name="Albuquerque L."/>
            <person name="Wiegand S."/>
            <person name="Kallscheuer N."/>
            <person name="da Costa M.S."/>
            <person name="Lobo-da-Cunha A."/>
            <person name="Jogler C."/>
            <person name="Lage O.M."/>
        </authorList>
    </citation>
    <scope>NUCLEOTIDE SEQUENCE [LARGE SCALE GENOMIC DNA]</scope>
    <source>
        <strain evidence="1 2">LzC2</strain>
    </source>
</reference>
<proteinExistence type="predicted"/>
<evidence type="ECO:0000313" key="1">
    <source>
        <dbReference type="EMBL" id="NNJ24456.1"/>
    </source>
</evidence>
<dbReference type="Proteomes" id="UP000609651">
    <property type="component" value="Unassembled WGS sequence"/>
</dbReference>
<keyword evidence="2" id="KW-1185">Reference proteome</keyword>
<gene>
    <name evidence="1" type="ORF">LzC2_05130</name>
</gene>
<evidence type="ECO:0000313" key="2">
    <source>
        <dbReference type="Proteomes" id="UP000609651"/>
    </source>
</evidence>
<evidence type="ECO:0008006" key="3">
    <source>
        <dbReference type="Google" id="ProtNLM"/>
    </source>
</evidence>
<comment type="caution">
    <text evidence="1">The sequence shown here is derived from an EMBL/GenBank/DDBJ whole genome shotgun (WGS) entry which is preliminary data.</text>
</comment>
<accession>A0ABX1VAJ3</accession>
<organism evidence="1 2">
    <name type="scientific">Alienimonas chondri</name>
    <dbReference type="NCBI Taxonomy" id="2681879"/>
    <lineage>
        <taxon>Bacteria</taxon>
        <taxon>Pseudomonadati</taxon>
        <taxon>Planctomycetota</taxon>
        <taxon>Planctomycetia</taxon>
        <taxon>Planctomycetales</taxon>
        <taxon>Planctomycetaceae</taxon>
        <taxon>Alienimonas</taxon>
    </lineage>
</organism>
<name>A0ABX1VAJ3_9PLAN</name>
<protein>
    <recommendedName>
        <fullName evidence="3">DUF429 domain-containing protein</fullName>
    </recommendedName>
</protein>